<evidence type="ECO:0000259" key="5">
    <source>
        <dbReference type="PROSITE" id="PS51194"/>
    </source>
</evidence>
<dbReference type="Gene3D" id="3.40.50.10810">
    <property type="entry name" value="Tandem AAA-ATPase domain"/>
    <property type="match status" value="1"/>
</dbReference>
<dbReference type="PROSITE" id="PS00690">
    <property type="entry name" value="DEAH_ATP_HELICASE"/>
    <property type="match status" value="1"/>
</dbReference>
<dbReference type="PROSITE" id="PS51194">
    <property type="entry name" value="HELICASE_CTER"/>
    <property type="match status" value="1"/>
</dbReference>
<feature type="domain" description="Helicase ATP-binding" evidence="4">
    <location>
        <begin position="266"/>
        <end position="415"/>
    </location>
</feature>
<dbReference type="InterPro" id="IPR049730">
    <property type="entry name" value="SNF2/RAD54-like_C"/>
</dbReference>
<dbReference type="InterPro" id="IPR001650">
    <property type="entry name" value="Helicase_C-like"/>
</dbReference>
<name>A0A5P9Q6B9_9MICO</name>
<dbReference type="AlphaFoldDB" id="A0A5P9Q6B9"/>
<evidence type="ECO:0000256" key="1">
    <source>
        <dbReference type="ARBA" id="ARBA00022801"/>
    </source>
</evidence>
<dbReference type="InterPro" id="IPR002464">
    <property type="entry name" value="DNA/RNA_helicase_DEAH_CS"/>
</dbReference>
<dbReference type="Gene3D" id="3.30.870.10">
    <property type="entry name" value="Endonuclease Chain A"/>
    <property type="match status" value="1"/>
</dbReference>
<dbReference type="InterPro" id="IPR000330">
    <property type="entry name" value="SNF2_N"/>
</dbReference>
<dbReference type="OrthoDB" id="9814088at2"/>
<dbReference type="InterPro" id="IPR025202">
    <property type="entry name" value="PLD-like_dom"/>
</dbReference>
<feature type="domain" description="Helicase C-terminal" evidence="5">
    <location>
        <begin position="664"/>
        <end position="856"/>
    </location>
</feature>
<evidence type="ECO:0000313" key="6">
    <source>
        <dbReference type="EMBL" id="QFU96947.1"/>
    </source>
</evidence>
<organism evidence="6 7">
    <name type="scientific">Luteimicrobium xylanilyticum</name>
    <dbReference type="NCBI Taxonomy" id="1133546"/>
    <lineage>
        <taxon>Bacteria</taxon>
        <taxon>Bacillati</taxon>
        <taxon>Actinomycetota</taxon>
        <taxon>Actinomycetes</taxon>
        <taxon>Micrococcales</taxon>
        <taxon>Luteimicrobium</taxon>
    </lineage>
</organism>
<gene>
    <name evidence="6" type="primary">hepA</name>
    <name evidence="6" type="ORF">KDY119_00439</name>
</gene>
<dbReference type="Proteomes" id="UP000326702">
    <property type="component" value="Chromosome"/>
</dbReference>
<dbReference type="PANTHER" id="PTHR45766:SF6">
    <property type="entry name" value="SWI_SNF-RELATED MATRIX-ASSOCIATED ACTIN-DEPENDENT REGULATOR OF CHROMATIN SUBFAMILY A-LIKE PROTEIN 1"/>
    <property type="match status" value="1"/>
</dbReference>
<dbReference type="Pfam" id="PF00271">
    <property type="entry name" value="Helicase_C"/>
    <property type="match status" value="1"/>
</dbReference>
<feature type="region of interest" description="Disordered" evidence="3">
    <location>
        <begin position="1"/>
        <end position="21"/>
    </location>
</feature>
<evidence type="ECO:0000259" key="4">
    <source>
        <dbReference type="PROSITE" id="PS51192"/>
    </source>
</evidence>
<evidence type="ECO:0000256" key="2">
    <source>
        <dbReference type="SAM" id="Coils"/>
    </source>
</evidence>
<dbReference type="SUPFAM" id="SSF56024">
    <property type="entry name" value="Phospholipase D/nuclease"/>
    <property type="match status" value="1"/>
</dbReference>
<dbReference type="InterPro" id="IPR014001">
    <property type="entry name" value="Helicase_ATP-bd"/>
</dbReference>
<dbReference type="InterPro" id="IPR038718">
    <property type="entry name" value="SNF2-like_sf"/>
</dbReference>
<dbReference type="CDD" id="cd09178">
    <property type="entry name" value="PLDc_N_Snf2_like"/>
    <property type="match status" value="1"/>
</dbReference>
<feature type="coiled-coil region" evidence="2">
    <location>
        <begin position="822"/>
        <end position="872"/>
    </location>
</feature>
<evidence type="ECO:0000256" key="3">
    <source>
        <dbReference type="SAM" id="MobiDB-lite"/>
    </source>
</evidence>
<protein>
    <submittedName>
        <fullName evidence="6">RNA polymerase-associated protein RapA</fullName>
        <ecNumber evidence="6">3.6.4.-</ecNumber>
    </submittedName>
</protein>
<dbReference type="RefSeq" id="WP_153021863.1">
    <property type="nucleotide sequence ID" value="NZ_BAABIH010000013.1"/>
</dbReference>
<dbReference type="SUPFAM" id="SSF52540">
    <property type="entry name" value="P-loop containing nucleoside triphosphate hydrolases"/>
    <property type="match status" value="1"/>
</dbReference>
<dbReference type="EC" id="3.6.4.-" evidence="6"/>
<keyword evidence="1 6" id="KW-0378">Hydrolase</keyword>
<dbReference type="KEGG" id="lxl:KDY119_00439"/>
<dbReference type="GO" id="GO:0016787">
    <property type="term" value="F:hydrolase activity"/>
    <property type="evidence" value="ECO:0007669"/>
    <property type="project" value="UniProtKB-KW"/>
</dbReference>
<dbReference type="CDD" id="cd18793">
    <property type="entry name" value="SF2_C_SNF"/>
    <property type="match status" value="1"/>
</dbReference>
<dbReference type="PANTHER" id="PTHR45766">
    <property type="entry name" value="DNA ANNEALING HELICASE AND ENDONUCLEASE ZRANB3 FAMILY MEMBER"/>
    <property type="match status" value="1"/>
</dbReference>
<dbReference type="SMART" id="SM00490">
    <property type="entry name" value="HELICc"/>
    <property type="match status" value="1"/>
</dbReference>
<dbReference type="PROSITE" id="PS51192">
    <property type="entry name" value="HELICASE_ATP_BIND_1"/>
    <property type="match status" value="1"/>
</dbReference>
<dbReference type="InterPro" id="IPR027417">
    <property type="entry name" value="P-loop_NTPase"/>
</dbReference>
<dbReference type="SMART" id="SM00487">
    <property type="entry name" value="DEXDc"/>
    <property type="match status" value="1"/>
</dbReference>
<sequence length="1121" mass="123507">MSNRPEFATNSPATPGSTIPGETVADAITGVLEGLVAKLKEPPRLDVATAYFNVGGFNLLAEALETVGSVRLLLGTEPSEFEVRSTITPLSVREAHRGDPRRDEANAAYLGALAQDRDLVGFGREADAASERLITWLRRGDVEVRRLTRGFLHGKAFILRHDGDAALAGSANLTYAGLARNKELVLGVYHPSTVDRVHEWFEEQWGEAEDFDLADLYEARRVPHNPWHVFLRMLLALYGNDLETDLKTTNELGLSDFQVDGVWRAQRILDRRGGVIVADEVGLGKTFIAGELIRQAAVVRRQKVLVIAPATLRDSTWNPFLREKNIRADVVSYEELVRELEAAGTAASKLQDLDEYAMVVVDEAHNLRNAATQRADAMRELLGGSVGKDLLLLTATPVNNSLQDLQTLVGFISPSDTAFADVGVRSVRQYIGAAMALDPEELSGQHLFELLDAIAVRRTRRFIKTQYPNALINGKPIVFPQAVVQRVDYDLDAVLPGFFGTFAHALGADRDEIGAVRSAGEPDPDVLTMARYVPSRFLLGSAPEEQFQVQNAGLLQSALLKRFESSAIAFTRTVRTMIASQDQFLAALDGGWVLTGDALRSWVASDTDDVDQLVAELDDEARDNAQLAAIYDVAALRAAVESDRALLDRLAAASGTVTAANDPKIDALVERLAEIAHSARQEGIGDEDTRDRRKVLIFTYFADTAQHIHDALRDRIDTDDRLADYRGRLVMATGRDRDERQKAIVGFAPRTAGTAQDEDLFDIAVATDVLSEGVNLQQAGRIINYDLPWNPMRLVQRHGRVDRIGSTHRHIYLACFFPDDELEDLLDLEARLQRKINQAAAAFGTSAILPGVEEVDRVLAETRDQITRLREEEASLFGDEVGAAASSEEFQRRLARAFGSSPVTKRAVENLPWGAGSGIVRDGHGPGIVYCVRIADHPRPQFRYVPLEHADDGHYEPRRLEGKPEIIDRLLACLNHADPRSPDAGAVLPRALHDAILDTWPLVQQAIYDDWMAQVDPAAVEPSIPRAMLDASELIRRHGGIVGERQDALVQRYGQVVDNRIVRDVRGTLRRYEGDAEAGVRALAELADALRLPIPVPVEPLPEIEFDDVRVLCWMAVQGAP</sequence>
<keyword evidence="7" id="KW-1185">Reference proteome</keyword>
<reference evidence="6 7" key="1">
    <citation type="submission" date="2019-10" db="EMBL/GenBank/DDBJ databases">
        <title>Genome sequence of Luteimicrobium xylanilyticum HY-24.</title>
        <authorList>
            <person name="Kim D.Y."/>
            <person name="Park H.-Y."/>
        </authorList>
    </citation>
    <scope>NUCLEOTIDE SEQUENCE [LARGE SCALE GENOMIC DNA]</scope>
    <source>
        <strain evidence="6 7">HY-24</strain>
    </source>
</reference>
<feature type="compositionally biased region" description="Polar residues" evidence="3">
    <location>
        <begin position="1"/>
        <end position="17"/>
    </location>
</feature>
<proteinExistence type="predicted"/>
<feature type="coiled-coil region" evidence="2">
    <location>
        <begin position="323"/>
        <end position="353"/>
    </location>
</feature>
<dbReference type="Pfam" id="PF13091">
    <property type="entry name" value="PLDc_2"/>
    <property type="match status" value="1"/>
</dbReference>
<dbReference type="Pfam" id="PF00176">
    <property type="entry name" value="SNF2-rel_dom"/>
    <property type="match status" value="1"/>
</dbReference>
<dbReference type="GO" id="GO:0005524">
    <property type="term" value="F:ATP binding"/>
    <property type="evidence" value="ECO:0007669"/>
    <property type="project" value="InterPro"/>
</dbReference>
<keyword evidence="2" id="KW-0175">Coiled coil</keyword>
<dbReference type="Gene3D" id="3.40.50.300">
    <property type="entry name" value="P-loop containing nucleotide triphosphate hydrolases"/>
    <property type="match status" value="1"/>
</dbReference>
<accession>A0A5P9Q6B9</accession>
<dbReference type="EMBL" id="CP045529">
    <property type="protein sequence ID" value="QFU96947.1"/>
    <property type="molecule type" value="Genomic_DNA"/>
</dbReference>
<evidence type="ECO:0000313" key="7">
    <source>
        <dbReference type="Proteomes" id="UP000326702"/>
    </source>
</evidence>